<dbReference type="AlphaFoldDB" id="A0A5C8F9X6"/>
<keyword evidence="2" id="KW-0472">Membrane</keyword>
<evidence type="ECO:0000313" key="4">
    <source>
        <dbReference type="Proteomes" id="UP000323176"/>
    </source>
</evidence>
<accession>A0A5C8F9X6</accession>
<reference evidence="3 4" key="1">
    <citation type="journal article" date="1992" name="Lakartidningen">
        <title>[Penicillin V and not amoxicillin is the first choice preparation in acute otitis].</title>
        <authorList>
            <person name="Kamme C."/>
            <person name="Lundgren K."/>
            <person name="Prellner K."/>
        </authorList>
    </citation>
    <scope>NUCLEOTIDE SEQUENCE [LARGE SCALE GENOMIC DNA]</scope>
    <source>
        <strain evidence="3 4">PC5538III-hc</strain>
    </source>
</reference>
<evidence type="ECO:0000313" key="3">
    <source>
        <dbReference type="EMBL" id="TXJ47075.1"/>
    </source>
</evidence>
<proteinExistence type="predicted"/>
<keyword evidence="1" id="KW-0175">Coiled coil</keyword>
<gene>
    <name evidence="3" type="ORF">EPJ72_00780</name>
</gene>
<organism evidence="3 4">
    <name type="scientific">Brachyspira pilosicoli</name>
    <name type="common">Serpulina pilosicoli</name>
    <dbReference type="NCBI Taxonomy" id="52584"/>
    <lineage>
        <taxon>Bacteria</taxon>
        <taxon>Pseudomonadati</taxon>
        <taxon>Spirochaetota</taxon>
        <taxon>Spirochaetia</taxon>
        <taxon>Brachyspirales</taxon>
        <taxon>Brachyspiraceae</taxon>
        <taxon>Brachyspira</taxon>
    </lineage>
</organism>
<dbReference type="OrthoDB" id="309048at2"/>
<evidence type="ECO:0000256" key="1">
    <source>
        <dbReference type="SAM" id="Coils"/>
    </source>
</evidence>
<feature type="coiled-coil region" evidence="1">
    <location>
        <begin position="47"/>
        <end position="74"/>
    </location>
</feature>
<keyword evidence="2" id="KW-0812">Transmembrane</keyword>
<sequence>MKSKKVIDNNKETKKEKKTYSLGALFLVIIIFVIFSIGLTFIRNMKSNEILQEAHNLDKQIEILEKEVKVLTAKEAQLSSPNRFIETAIINGFSSAGNEDDIIYLKIESDK</sequence>
<protein>
    <submittedName>
        <fullName evidence="3">Septation ring formation regulator EzrA</fullName>
    </submittedName>
</protein>
<dbReference type="EMBL" id="SAXY01000007">
    <property type="protein sequence ID" value="TXJ47075.1"/>
    <property type="molecule type" value="Genomic_DNA"/>
</dbReference>
<evidence type="ECO:0000256" key="2">
    <source>
        <dbReference type="SAM" id="Phobius"/>
    </source>
</evidence>
<dbReference type="Proteomes" id="UP000323176">
    <property type="component" value="Unassembled WGS sequence"/>
</dbReference>
<feature type="transmembrane region" description="Helical" evidence="2">
    <location>
        <begin position="20"/>
        <end position="42"/>
    </location>
</feature>
<name>A0A5C8F9X6_BRAPL</name>
<keyword evidence="2" id="KW-1133">Transmembrane helix</keyword>
<comment type="caution">
    <text evidence="3">The sequence shown here is derived from an EMBL/GenBank/DDBJ whole genome shotgun (WGS) entry which is preliminary data.</text>
</comment>